<dbReference type="InterPro" id="IPR029063">
    <property type="entry name" value="SAM-dependent_MTases_sf"/>
</dbReference>
<evidence type="ECO:0000259" key="1">
    <source>
        <dbReference type="Pfam" id="PF13847"/>
    </source>
</evidence>
<dbReference type="PANTHER" id="PTHR43460:SF1">
    <property type="entry name" value="METHYLTRANSFERASE TYPE 11 DOMAIN-CONTAINING PROTEIN"/>
    <property type="match status" value="1"/>
</dbReference>
<dbReference type="Pfam" id="PF21302">
    <property type="entry name" value="Zn_ribbon_RlmA"/>
    <property type="match status" value="1"/>
</dbReference>
<dbReference type="CDD" id="cd02440">
    <property type="entry name" value="AdoMet_MTases"/>
    <property type="match status" value="1"/>
</dbReference>
<accession>A0ABQ6E0R4</accession>
<dbReference type="EMBL" id="BSPQ01000005">
    <property type="protein sequence ID" value="GLS90978.1"/>
    <property type="molecule type" value="Genomic_DNA"/>
</dbReference>
<dbReference type="Gene3D" id="3.40.50.150">
    <property type="entry name" value="Vaccinia Virus protein VP39"/>
    <property type="match status" value="1"/>
</dbReference>
<sequence length="272" mass="31008">MSPFICPLCQSNFTQTNNTQICENNHHFDIAKEGYLNLLPVSAKNSKNPGDNKEMMMARRAFLNSDGYLPLAEKLSALSNQLLGKIESPTLLDLGCGEGYYTNFLAQSLPESATINALDISKVAIRYAAKRYKTINFCVASAYDVPLENDSLDALIRIYAPSLDSELLRLIKQDGYLITVTPAPRHLYELRTKIYDQVNEHISENDAPTGFTKVEQINLNYPLQINDVQILKDLIQMTPFAWKFNPEKMQRLVDEKRWNIECDFNIEVYKKV</sequence>
<gene>
    <name evidence="3" type="primary">rrmA</name>
    <name evidence="3" type="ORF">GCM10007916_20450</name>
</gene>
<dbReference type="Proteomes" id="UP001157353">
    <property type="component" value="Unassembled WGS sequence"/>
</dbReference>
<dbReference type="InterPro" id="IPR048647">
    <property type="entry name" value="RlmA_N"/>
</dbReference>
<dbReference type="PIRSF" id="PIRSF018249">
    <property type="entry name" value="MyrA_prd"/>
    <property type="match status" value="1"/>
</dbReference>
<proteinExistence type="predicted"/>
<comment type="caution">
    <text evidence="3">The sequence shown here is derived from an EMBL/GenBank/DDBJ whole genome shotgun (WGS) entry which is preliminary data.</text>
</comment>
<evidence type="ECO:0000313" key="4">
    <source>
        <dbReference type="Proteomes" id="UP001157353"/>
    </source>
</evidence>
<organism evidence="3 4">
    <name type="scientific">Psychromonas marina</name>
    <dbReference type="NCBI Taxonomy" id="88364"/>
    <lineage>
        <taxon>Bacteria</taxon>
        <taxon>Pseudomonadati</taxon>
        <taxon>Pseudomonadota</taxon>
        <taxon>Gammaproteobacteria</taxon>
        <taxon>Alteromonadales</taxon>
        <taxon>Psychromonadaceae</taxon>
        <taxon>Psychromonas</taxon>
    </lineage>
</organism>
<dbReference type="Pfam" id="PF13847">
    <property type="entry name" value="Methyltransf_31"/>
    <property type="match status" value="1"/>
</dbReference>
<keyword evidence="4" id="KW-1185">Reference proteome</keyword>
<dbReference type="SUPFAM" id="SSF53335">
    <property type="entry name" value="S-adenosyl-L-methionine-dependent methyltransferases"/>
    <property type="match status" value="1"/>
</dbReference>
<evidence type="ECO:0000313" key="3">
    <source>
        <dbReference type="EMBL" id="GLS90978.1"/>
    </source>
</evidence>
<dbReference type="RefSeq" id="WP_284204089.1">
    <property type="nucleotide sequence ID" value="NZ_BSPQ01000005.1"/>
</dbReference>
<dbReference type="InterPro" id="IPR025714">
    <property type="entry name" value="Methyltranfer_dom"/>
</dbReference>
<dbReference type="PANTHER" id="PTHR43460">
    <property type="entry name" value="METHYLTRANSFERASE"/>
    <property type="match status" value="1"/>
</dbReference>
<feature type="domain" description="Methyltransferase" evidence="1">
    <location>
        <begin position="90"/>
        <end position="202"/>
    </location>
</feature>
<dbReference type="InterPro" id="IPR052939">
    <property type="entry name" value="23S_rRNA_MeTrnsfrase_RlmA"/>
</dbReference>
<feature type="domain" description="23S rRNA (guanine(745)-N(1))-methyltransferase N-terminal" evidence="2">
    <location>
        <begin position="4"/>
        <end position="47"/>
    </location>
</feature>
<dbReference type="InterPro" id="IPR016718">
    <property type="entry name" value="rRNA_m1G-MeTrfase_A_prd"/>
</dbReference>
<dbReference type="NCBIfam" id="NF008300">
    <property type="entry name" value="PRK11088.1"/>
    <property type="match status" value="1"/>
</dbReference>
<reference evidence="4" key="1">
    <citation type="journal article" date="2019" name="Int. J. Syst. Evol. Microbiol.">
        <title>The Global Catalogue of Microorganisms (GCM) 10K type strain sequencing project: providing services to taxonomists for standard genome sequencing and annotation.</title>
        <authorList>
            <consortium name="The Broad Institute Genomics Platform"/>
            <consortium name="The Broad Institute Genome Sequencing Center for Infectious Disease"/>
            <person name="Wu L."/>
            <person name="Ma J."/>
        </authorList>
    </citation>
    <scope>NUCLEOTIDE SEQUENCE [LARGE SCALE GENOMIC DNA]</scope>
    <source>
        <strain evidence="4">NBRC 103166</strain>
    </source>
</reference>
<evidence type="ECO:0000259" key="2">
    <source>
        <dbReference type="Pfam" id="PF21302"/>
    </source>
</evidence>
<name>A0ABQ6E0R4_9GAMM</name>
<protein>
    <submittedName>
        <fullName evidence="3">23S rRNA (Guanine(745)-N(1))-methyltransferase</fullName>
    </submittedName>
</protein>